<dbReference type="EC" id="6.3.2.17" evidence="2"/>
<feature type="domain" description="Mur ligase C-terminal" evidence="11">
    <location>
        <begin position="298"/>
        <end position="415"/>
    </location>
</feature>
<keyword evidence="3 10" id="KW-0436">Ligase</keyword>
<evidence type="ECO:0000256" key="7">
    <source>
        <dbReference type="ARBA" id="ARBA00022842"/>
    </source>
</evidence>
<keyword evidence="6 10" id="KW-0067">ATP-binding</keyword>
<reference evidence="13 14" key="1">
    <citation type="submission" date="2021-01" db="EMBL/GenBank/DDBJ databases">
        <title>Genomic Encyclopedia of Type Strains, Phase IV (KMG-IV): sequencing the most valuable type-strain genomes for metagenomic binning, comparative biology and taxonomic classification.</title>
        <authorList>
            <person name="Goeker M."/>
        </authorList>
    </citation>
    <scope>NUCLEOTIDE SEQUENCE [LARGE SCALE GENOMIC DNA]</scope>
    <source>
        <strain evidence="13 14">DSM 25540</strain>
    </source>
</reference>
<evidence type="ECO:0000256" key="6">
    <source>
        <dbReference type="ARBA" id="ARBA00022840"/>
    </source>
</evidence>
<dbReference type="GO" id="GO:0008841">
    <property type="term" value="F:dihydrofolate synthase activity"/>
    <property type="evidence" value="ECO:0007669"/>
    <property type="project" value="UniProtKB-EC"/>
</dbReference>
<dbReference type="InterPro" id="IPR013221">
    <property type="entry name" value="Mur_ligase_cen"/>
</dbReference>
<comment type="caution">
    <text evidence="13">The sequence shown here is derived from an EMBL/GenBank/DDBJ whole genome shotgun (WGS) entry which is preliminary data.</text>
</comment>
<dbReference type="InterPro" id="IPR004101">
    <property type="entry name" value="Mur_ligase_C"/>
</dbReference>
<name>A0ABS2P8D0_9BACL</name>
<evidence type="ECO:0000256" key="4">
    <source>
        <dbReference type="ARBA" id="ARBA00022723"/>
    </source>
</evidence>
<dbReference type="PIRSF" id="PIRSF001563">
    <property type="entry name" value="Folylpolyglu_synth"/>
    <property type="match status" value="1"/>
</dbReference>
<dbReference type="NCBIfam" id="TIGR01499">
    <property type="entry name" value="folC"/>
    <property type="match status" value="1"/>
</dbReference>
<dbReference type="InterPro" id="IPR018109">
    <property type="entry name" value="Folylpolyglutamate_synth_CS"/>
</dbReference>
<evidence type="ECO:0000256" key="5">
    <source>
        <dbReference type="ARBA" id="ARBA00022741"/>
    </source>
</evidence>
<keyword evidence="4" id="KW-0479">Metal-binding</keyword>
<dbReference type="GO" id="GO:0004326">
    <property type="term" value="F:tetrahydrofolylpolyglutamate synthase activity"/>
    <property type="evidence" value="ECO:0007669"/>
    <property type="project" value="UniProtKB-EC"/>
</dbReference>
<gene>
    <name evidence="13" type="ORF">JOD17_000765</name>
</gene>
<dbReference type="Pfam" id="PF08245">
    <property type="entry name" value="Mur_ligase_M"/>
    <property type="match status" value="1"/>
</dbReference>
<dbReference type="Gene3D" id="3.90.190.20">
    <property type="entry name" value="Mur ligase, C-terminal domain"/>
    <property type="match status" value="1"/>
</dbReference>
<evidence type="ECO:0000256" key="2">
    <source>
        <dbReference type="ARBA" id="ARBA00013025"/>
    </source>
</evidence>
<dbReference type="SUPFAM" id="SSF53623">
    <property type="entry name" value="MurD-like peptide ligases, catalytic domain"/>
    <property type="match status" value="1"/>
</dbReference>
<protein>
    <recommendedName>
        <fullName evidence="2">tetrahydrofolate synthase</fullName>
        <ecNumber evidence="2">6.3.2.17</ecNumber>
    </recommendedName>
    <alternativeName>
        <fullName evidence="8">Tetrahydrofolylpolyglutamate synthase</fullName>
    </alternativeName>
</protein>
<dbReference type="PANTHER" id="PTHR11136:SF0">
    <property type="entry name" value="DIHYDROFOLATE SYNTHETASE-RELATED"/>
    <property type="match status" value="1"/>
</dbReference>
<evidence type="ECO:0000313" key="14">
    <source>
        <dbReference type="Proteomes" id="UP000741863"/>
    </source>
</evidence>
<comment type="catalytic activity">
    <reaction evidence="9">
        <text>(6S)-5,6,7,8-tetrahydrofolyl-(gamma-L-Glu)(n) + L-glutamate + ATP = (6S)-5,6,7,8-tetrahydrofolyl-(gamma-L-Glu)(n+1) + ADP + phosphate + H(+)</text>
        <dbReference type="Rhea" id="RHEA:10580"/>
        <dbReference type="Rhea" id="RHEA-COMP:14738"/>
        <dbReference type="Rhea" id="RHEA-COMP:14740"/>
        <dbReference type="ChEBI" id="CHEBI:15378"/>
        <dbReference type="ChEBI" id="CHEBI:29985"/>
        <dbReference type="ChEBI" id="CHEBI:30616"/>
        <dbReference type="ChEBI" id="CHEBI:43474"/>
        <dbReference type="ChEBI" id="CHEBI:141005"/>
        <dbReference type="ChEBI" id="CHEBI:456216"/>
        <dbReference type="EC" id="6.3.2.17"/>
    </reaction>
</comment>
<dbReference type="InterPro" id="IPR036615">
    <property type="entry name" value="Mur_ligase_C_dom_sf"/>
</dbReference>
<evidence type="ECO:0000259" key="11">
    <source>
        <dbReference type="Pfam" id="PF02875"/>
    </source>
</evidence>
<evidence type="ECO:0000256" key="1">
    <source>
        <dbReference type="ARBA" id="ARBA00008276"/>
    </source>
</evidence>
<accession>A0ABS2P8D0</accession>
<dbReference type="SUPFAM" id="SSF53244">
    <property type="entry name" value="MurD-like peptide ligases, peptide-binding domain"/>
    <property type="match status" value="1"/>
</dbReference>
<dbReference type="RefSeq" id="WP_204695767.1">
    <property type="nucleotide sequence ID" value="NZ_JAFBEC010000002.1"/>
</dbReference>
<evidence type="ECO:0000259" key="12">
    <source>
        <dbReference type="Pfam" id="PF08245"/>
    </source>
</evidence>
<evidence type="ECO:0000256" key="8">
    <source>
        <dbReference type="ARBA" id="ARBA00030592"/>
    </source>
</evidence>
<evidence type="ECO:0000313" key="13">
    <source>
        <dbReference type="EMBL" id="MBM7631673.1"/>
    </source>
</evidence>
<dbReference type="EMBL" id="JAFBEC010000002">
    <property type="protein sequence ID" value="MBM7631673.1"/>
    <property type="molecule type" value="Genomic_DNA"/>
</dbReference>
<evidence type="ECO:0000256" key="9">
    <source>
        <dbReference type="ARBA" id="ARBA00047493"/>
    </source>
</evidence>
<evidence type="ECO:0000256" key="10">
    <source>
        <dbReference type="PIRNR" id="PIRNR001563"/>
    </source>
</evidence>
<comment type="similarity">
    <text evidence="1 10">Belongs to the folylpolyglutamate synthase family.</text>
</comment>
<dbReference type="PROSITE" id="PS01012">
    <property type="entry name" value="FOLYLPOLYGLU_SYNT_2"/>
    <property type="match status" value="1"/>
</dbReference>
<feature type="domain" description="Mur ligase central" evidence="12">
    <location>
        <begin position="45"/>
        <end position="270"/>
    </location>
</feature>
<dbReference type="Gene3D" id="3.40.1190.10">
    <property type="entry name" value="Mur-like, catalytic domain"/>
    <property type="match status" value="1"/>
</dbReference>
<dbReference type="InterPro" id="IPR001645">
    <property type="entry name" value="Folylpolyglutamate_synth"/>
</dbReference>
<keyword evidence="5 10" id="KW-0547">Nucleotide-binding</keyword>
<dbReference type="PROSITE" id="PS01011">
    <property type="entry name" value="FOLYLPOLYGLU_SYNT_1"/>
    <property type="match status" value="1"/>
</dbReference>
<organism evidence="13 14">
    <name type="scientific">Geomicrobium sediminis</name>
    <dbReference type="NCBI Taxonomy" id="1347788"/>
    <lineage>
        <taxon>Bacteria</taxon>
        <taxon>Bacillati</taxon>
        <taxon>Bacillota</taxon>
        <taxon>Bacilli</taxon>
        <taxon>Bacillales</taxon>
        <taxon>Geomicrobium</taxon>
    </lineage>
</organism>
<sequence length="426" mass="47557">MNNFSEAMAWLLSHRNYGIKPGLERIEAVLEHLGHPERAVNSIHIGGTNGKGSTVTYVRQIMQQAGYNVGTFTSPYVVQFEERISINGTPISEEEFTVAATSVREALERVNHPYGPATEFEILTLIAMVHFANVKELDLVIFEVGLGGRLDSTNVIHPLVSAITNVGQDHMHILGNTIEDIAFEKAGIIKQNVPIVTTVANDEALRVIRRIAQEKKAPITIVHDELNVHIAKLDEEGSTFSVITKQSTYSELTIRMRGTHQVDNALLAIRIVEELTSFNYLVKEDKIRKGLELAFWPGRLELVHSNPRVLLDGAHNPEGIERLSSFLQTSVQGRKLHLIIAMTIEKDIQQMLEPLIALQPASVTFTSFNHVRAMDPEVIIKQVPFDARAEMNNHKAVQEMLREAADQDVIVVVGSLFLISEVRAFF</sequence>
<keyword evidence="14" id="KW-1185">Reference proteome</keyword>
<dbReference type="PANTHER" id="PTHR11136">
    <property type="entry name" value="FOLYLPOLYGLUTAMATE SYNTHASE-RELATED"/>
    <property type="match status" value="1"/>
</dbReference>
<dbReference type="Pfam" id="PF02875">
    <property type="entry name" value="Mur_ligase_C"/>
    <property type="match status" value="1"/>
</dbReference>
<dbReference type="InterPro" id="IPR036565">
    <property type="entry name" value="Mur-like_cat_sf"/>
</dbReference>
<evidence type="ECO:0000256" key="3">
    <source>
        <dbReference type="ARBA" id="ARBA00022598"/>
    </source>
</evidence>
<proteinExistence type="inferred from homology"/>
<keyword evidence="7" id="KW-0460">Magnesium</keyword>
<dbReference type="Proteomes" id="UP000741863">
    <property type="component" value="Unassembled WGS sequence"/>
</dbReference>